<protein>
    <recommendedName>
        <fullName evidence="1">non-specific serine/threonine protein kinase</fullName>
        <ecNumber evidence="1">2.7.11.1</ecNumber>
    </recommendedName>
</protein>
<proteinExistence type="predicted"/>
<dbReference type="Proteomes" id="UP000267821">
    <property type="component" value="Unassembled WGS sequence"/>
</dbReference>
<dbReference type="STRING" id="1051890.A0A3N4LXE2"/>
<dbReference type="Gene3D" id="3.30.200.20">
    <property type="entry name" value="Phosphorylase Kinase, domain 1"/>
    <property type="match status" value="1"/>
</dbReference>
<dbReference type="GO" id="GO:0007059">
    <property type="term" value="P:chromosome segregation"/>
    <property type="evidence" value="ECO:0007669"/>
    <property type="project" value="UniProtKB-ARBA"/>
</dbReference>
<keyword evidence="4" id="KW-0808">Transferase</keyword>
<gene>
    <name evidence="13" type="ORF">L211DRAFT_855847</name>
</gene>
<dbReference type="PROSITE" id="PS00108">
    <property type="entry name" value="PROTEIN_KINASE_ST"/>
    <property type="match status" value="1"/>
</dbReference>
<dbReference type="PROSITE" id="PS50011">
    <property type="entry name" value="PROTEIN_KINASE_DOM"/>
    <property type="match status" value="1"/>
</dbReference>
<dbReference type="GO" id="GO:0005524">
    <property type="term" value="F:ATP binding"/>
    <property type="evidence" value="ECO:0007669"/>
    <property type="project" value="UniProtKB-KW"/>
</dbReference>
<evidence type="ECO:0000256" key="8">
    <source>
        <dbReference type="ARBA" id="ARBA00023306"/>
    </source>
</evidence>
<dbReference type="AlphaFoldDB" id="A0A3N4LXE2"/>
<dbReference type="InterPro" id="IPR008271">
    <property type="entry name" value="Ser/Thr_kinase_AS"/>
</dbReference>
<dbReference type="EC" id="2.7.11.1" evidence="1"/>
<comment type="catalytic activity">
    <reaction evidence="9">
        <text>L-threonyl-[protein] + ATP = O-phospho-L-threonyl-[protein] + ADP + H(+)</text>
        <dbReference type="Rhea" id="RHEA:46608"/>
        <dbReference type="Rhea" id="RHEA-COMP:11060"/>
        <dbReference type="Rhea" id="RHEA-COMP:11605"/>
        <dbReference type="ChEBI" id="CHEBI:15378"/>
        <dbReference type="ChEBI" id="CHEBI:30013"/>
        <dbReference type="ChEBI" id="CHEBI:30616"/>
        <dbReference type="ChEBI" id="CHEBI:61977"/>
        <dbReference type="ChEBI" id="CHEBI:456216"/>
        <dbReference type="EC" id="2.7.11.1"/>
    </reaction>
</comment>
<evidence type="ECO:0000256" key="1">
    <source>
        <dbReference type="ARBA" id="ARBA00012513"/>
    </source>
</evidence>
<dbReference type="GO" id="GO:0004674">
    <property type="term" value="F:protein serine/threonine kinase activity"/>
    <property type="evidence" value="ECO:0007669"/>
    <property type="project" value="UniProtKB-KW"/>
</dbReference>
<dbReference type="InterPro" id="IPR051131">
    <property type="entry name" value="NEK_Ser/Thr_kinase_NIMA"/>
</dbReference>
<dbReference type="OrthoDB" id="10250725at2759"/>
<dbReference type="EMBL" id="ML121531">
    <property type="protein sequence ID" value="RPB27576.1"/>
    <property type="molecule type" value="Genomic_DNA"/>
</dbReference>
<evidence type="ECO:0000256" key="5">
    <source>
        <dbReference type="ARBA" id="ARBA00022741"/>
    </source>
</evidence>
<keyword evidence="5" id="KW-0547">Nucleotide-binding</keyword>
<keyword evidence="14" id="KW-1185">Reference proteome</keyword>
<keyword evidence="6 13" id="KW-0418">Kinase</keyword>
<dbReference type="InterPro" id="IPR000719">
    <property type="entry name" value="Prot_kinase_dom"/>
</dbReference>
<dbReference type="FunCoup" id="A0A3N4LXE2">
    <property type="interactions" value="302"/>
</dbReference>
<comment type="catalytic activity">
    <reaction evidence="10">
        <text>L-seryl-[protein] + ATP = O-phospho-L-seryl-[protein] + ADP + H(+)</text>
        <dbReference type="Rhea" id="RHEA:17989"/>
        <dbReference type="Rhea" id="RHEA-COMP:9863"/>
        <dbReference type="Rhea" id="RHEA-COMP:11604"/>
        <dbReference type="ChEBI" id="CHEBI:15378"/>
        <dbReference type="ChEBI" id="CHEBI:29999"/>
        <dbReference type="ChEBI" id="CHEBI:30616"/>
        <dbReference type="ChEBI" id="CHEBI:83421"/>
        <dbReference type="ChEBI" id="CHEBI:456216"/>
        <dbReference type="EC" id="2.7.11.1"/>
    </reaction>
</comment>
<evidence type="ECO:0000256" key="11">
    <source>
        <dbReference type="SAM" id="Coils"/>
    </source>
</evidence>
<keyword evidence="8" id="KW-0131">Cell cycle</keyword>
<dbReference type="GO" id="GO:0051301">
    <property type="term" value="P:cell division"/>
    <property type="evidence" value="ECO:0007669"/>
    <property type="project" value="UniProtKB-KW"/>
</dbReference>
<keyword evidence="11" id="KW-0175">Coiled coil</keyword>
<evidence type="ECO:0000256" key="7">
    <source>
        <dbReference type="ARBA" id="ARBA00022840"/>
    </source>
</evidence>
<dbReference type="PANTHER" id="PTHR44899:SF10">
    <property type="entry name" value="NIMA-RELATED KINASE 2"/>
    <property type="match status" value="1"/>
</dbReference>
<dbReference type="InParanoid" id="A0A3N4LXE2"/>
<evidence type="ECO:0000259" key="12">
    <source>
        <dbReference type="PROSITE" id="PS50011"/>
    </source>
</evidence>
<evidence type="ECO:0000256" key="6">
    <source>
        <dbReference type="ARBA" id="ARBA00022777"/>
    </source>
</evidence>
<evidence type="ECO:0000256" key="3">
    <source>
        <dbReference type="ARBA" id="ARBA00022618"/>
    </source>
</evidence>
<keyword evidence="7" id="KW-0067">ATP-binding</keyword>
<keyword evidence="2" id="KW-0723">Serine/threonine-protein kinase</keyword>
<accession>A0A3N4LXE2</accession>
<feature type="domain" description="Protein kinase" evidence="12">
    <location>
        <begin position="1"/>
        <end position="272"/>
    </location>
</feature>
<dbReference type="Pfam" id="PF00069">
    <property type="entry name" value="Pkinase"/>
    <property type="match status" value="2"/>
</dbReference>
<name>A0A3N4LXE2_9PEZI</name>
<dbReference type="CDD" id="cd08217">
    <property type="entry name" value="STKc_Nek2"/>
    <property type="match status" value="1"/>
</dbReference>
<dbReference type="InterPro" id="IPR011009">
    <property type="entry name" value="Kinase-like_dom_sf"/>
</dbReference>
<dbReference type="SUPFAM" id="SSF56112">
    <property type="entry name" value="Protein kinase-like (PK-like)"/>
    <property type="match status" value="1"/>
</dbReference>
<evidence type="ECO:0000256" key="10">
    <source>
        <dbReference type="ARBA" id="ARBA00048679"/>
    </source>
</evidence>
<dbReference type="Gene3D" id="1.10.510.10">
    <property type="entry name" value="Transferase(Phosphotransferase) domain 1"/>
    <property type="match status" value="1"/>
</dbReference>
<evidence type="ECO:0000313" key="13">
    <source>
        <dbReference type="EMBL" id="RPB27576.1"/>
    </source>
</evidence>
<evidence type="ECO:0000256" key="9">
    <source>
        <dbReference type="ARBA" id="ARBA00047899"/>
    </source>
</evidence>
<evidence type="ECO:0000313" key="14">
    <source>
        <dbReference type="Proteomes" id="UP000267821"/>
    </source>
</evidence>
<organism evidence="13 14">
    <name type="scientific">Terfezia boudieri ATCC MYA-4762</name>
    <dbReference type="NCBI Taxonomy" id="1051890"/>
    <lineage>
        <taxon>Eukaryota</taxon>
        <taxon>Fungi</taxon>
        <taxon>Dikarya</taxon>
        <taxon>Ascomycota</taxon>
        <taxon>Pezizomycotina</taxon>
        <taxon>Pezizomycetes</taxon>
        <taxon>Pezizales</taxon>
        <taxon>Pezizaceae</taxon>
        <taxon>Terfezia</taxon>
    </lineage>
</organism>
<keyword evidence="3" id="KW-0132">Cell division</keyword>
<dbReference type="GO" id="GO:0000278">
    <property type="term" value="P:mitotic cell cycle"/>
    <property type="evidence" value="ECO:0007669"/>
    <property type="project" value="UniProtKB-ARBA"/>
</dbReference>
<reference evidence="13 14" key="1">
    <citation type="journal article" date="2018" name="Nat. Ecol. Evol.">
        <title>Pezizomycetes genomes reveal the molecular basis of ectomycorrhizal truffle lifestyle.</title>
        <authorList>
            <person name="Murat C."/>
            <person name="Payen T."/>
            <person name="Noel B."/>
            <person name="Kuo A."/>
            <person name="Morin E."/>
            <person name="Chen J."/>
            <person name="Kohler A."/>
            <person name="Krizsan K."/>
            <person name="Balestrini R."/>
            <person name="Da Silva C."/>
            <person name="Montanini B."/>
            <person name="Hainaut M."/>
            <person name="Levati E."/>
            <person name="Barry K.W."/>
            <person name="Belfiori B."/>
            <person name="Cichocki N."/>
            <person name="Clum A."/>
            <person name="Dockter R.B."/>
            <person name="Fauchery L."/>
            <person name="Guy J."/>
            <person name="Iotti M."/>
            <person name="Le Tacon F."/>
            <person name="Lindquist E.A."/>
            <person name="Lipzen A."/>
            <person name="Malagnac F."/>
            <person name="Mello A."/>
            <person name="Molinier V."/>
            <person name="Miyauchi S."/>
            <person name="Poulain J."/>
            <person name="Riccioni C."/>
            <person name="Rubini A."/>
            <person name="Sitrit Y."/>
            <person name="Splivallo R."/>
            <person name="Traeger S."/>
            <person name="Wang M."/>
            <person name="Zifcakova L."/>
            <person name="Wipf D."/>
            <person name="Zambonelli A."/>
            <person name="Paolocci F."/>
            <person name="Nowrousian M."/>
            <person name="Ottonello S."/>
            <person name="Baldrian P."/>
            <person name="Spatafora J.W."/>
            <person name="Henrissat B."/>
            <person name="Nagy L.G."/>
            <person name="Aury J.M."/>
            <person name="Wincker P."/>
            <person name="Grigoriev I.V."/>
            <person name="Bonfante P."/>
            <person name="Martin F.M."/>
        </authorList>
    </citation>
    <scope>NUCLEOTIDE SEQUENCE [LARGE SCALE GENOMIC DNA]</scope>
    <source>
        <strain evidence="13 14">ATCC MYA-4762</strain>
    </source>
</reference>
<evidence type="ECO:0000256" key="4">
    <source>
        <dbReference type="ARBA" id="ARBA00022679"/>
    </source>
</evidence>
<dbReference type="SMART" id="SM00220">
    <property type="entry name" value="S_TKc"/>
    <property type="match status" value="1"/>
</dbReference>
<dbReference type="PANTHER" id="PTHR44899">
    <property type="entry name" value="CAMK FAMILY PROTEIN KINASE"/>
    <property type="match status" value="1"/>
</dbReference>
<dbReference type="GO" id="GO:0005634">
    <property type="term" value="C:nucleus"/>
    <property type="evidence" value="ECO:0007669"/>
    <property type="project" value="UniProtKB-ARBA"/>
</dbReference>
<evidence type="ECO:0000256" key="2">
    <source>
        <dbReference type="ARBA" id="ARBA00022527"/>
    </source>
</evidence>
<feature type="coiled-coil region" evidence="11">
    <location>
        <begin position="323"/>
        <end position="357"/>
    </location>
</feature>
<sequence>MKDALIRKVRRKHDGVIMARKEIKYEKMEQKERDQLTSEFSILSALRHPNIVEYHHREHVKEHQMVYIYMEYCGGGDLSKLLKDLRRKSITLREDDIWVIFVQLVCALYQCHYGVDPPESPPNTRNQAPPLHARGNTVIHRDLKPENVFLDENNFVKLGDFGLSKMLGSEHQMAMTYVGTPLYMSPELVSDTPYTIKTDIWSLGCIMYELCTLKPPFTAKTPHQLFNTIKQGKFNPIPTCYSAELRAVIEQCLRCDPKERPETAQLLFMPAMQNPRKQREIALHRKHLQAKDLILSAREAQVAIKERGLGSVEAKLRAKNNSLVVKEQELIAKEQELMAKEQELMAKEQELRKIRDEWRMKAEIEVRQQMDRLKIELEVRIKRRIRHS</sequence>
<dbReference type="FunFam" id="3.30.200.20:FF:000151">
    <property type="entry name" value="G2-specific protein kinase nimA"/>
    <property type="match status" value="1"/>
</dbReference>